<sequence>MIQCDQRIIKKAQQGNAEALAELLRDHYTFLHKYLLKVTLDPSLAEDICQDTMLRSMEKITSYNGASSFSSWLITIATRLYIDRIRRSKREKEWNLRQEQGIRTIRWQFESRNEEWSDVLDAISRLPLPQRMAVLLKHYYGYGYEEIGAMLQIPEGTVKSRVAYGLRQLRKELGEDE</sequence>
<reference evidence="7 8" key="2">
    <citation type="submission" date="2014-10" db="EMBL/GenBank/DDBJ databases">
        <title>Comparative genomics of the Paenibacillus odorifer group.</title>
        <authorList>
            <person name="Tsai Y.-C."/>
            <person name="Martin N."/>
            <person name="Korlach J."/>
            <person name="Wiedmann M."/>
        </authorList>
    </citation>
    <scope>NUCLEOTIDE SEQUENCE [LARGE SCALE GENOMIC DNA]</scope>
    <source>
        <strain evidence="7 8">DSM 18334</strain>
    </source>
</reference>
<dbReference type="STRING" id="268407.PWYN_01935"/>
<dbReference type="Gene3D" id="1.10.10.10">
    <property type="entry name" value="Winged helix-like DNA-binding domain superfamily/Winged helix DNA-binding domain"/>
    <property type="match status" value="1"/>
</dbReference>
<dbReference type="InterPro" id="IPR007627">
    <property type="entry name" value="RNA_pol_sigma70_r2"/>
</dbReference>
<dbReference type="NCBIfam" id="NF007216">
    <property type="entry name" value="PRK09638.1"/>
    <property type="match status" value="1"/>
</dbReference>
<dbReference type="PANTHER" id="PTHR43133:SF60">
    <property type="entry name" value="RNA POLYMERASE SIGMA FACTOR SIGV"/>
    <property type="match status" value="1"/>
</dbReference>
<evidence type="ECO:0000256" key="1">
    <source>
        <dbReference type="ARBA" id="ARBA00010641"/>
    </source>
</evidence>
<dbReference type="GO" id="GO:0016987">
    <property type="term" value="F:sigma factor activity"/>
    <property type="evidence" value="ECO:0007669"/>
    <property type="project" value="UniProtKB-KW"/>
</dbReference>
<dbReference type="InterPro" id="IPR014284">
    <property type="entry name" value="RNA_pol_sigma-70_dom"/>
</dbReference>
<evidence type="ECO:0000259" key="5">
    <source>
        <dbReference type="Pfam" id="PF04542"/>
    </source>
</evidence>
<dbReference type="SUPFAM" id="SSF88659">
    <property type="entry name" value="Sigma3 and sigma4 domains of RNA polymerase sigma factors"/>
    <property type="match status" value="1"/>
</dbReference>
<dbReference type="Proteomes" id="UP000029734">
    <property type="component" value="Unassembled WGS sequence"/>
</dbReference>
<dbReference type="NCBIfam" id="TIGR02937">
    <property type="entry name" value="sigma70-ECF"/>
    <property type="match status" value="1"/>
</dbReference>
<dbReference type="Pfam" id="PF04542">
    <property type="entry name" value="Sigma70_r2"/>
    <property type="match status" value="1"/>
</dbReference>
<comment type="caution">
    <text evidence="7">The sequence shown here is derived from an EMBL/GenBank/DDBJ whole genome shotgun (WGS) entry which is preliminary data.</text>
</comment>
<gene>
    <name evidence="7" type="ORF">PWYN_01935</name>
</gene>
<dbReference type="SUPFAM" id="SSF88946">
    <property type="entry name" value="Sigma2 domain of RNA polymerase sigma factors"/>
    <property type="match status" value="1"/>
</dbReference>
<dbReference type="OrthoDB" id="3472490at2"/>
<keyword evidence="8" id="KW-1185">Reference proteome</keyword>
<reference evidence="7 8" key="1">
    <citation type="submission" date="2014-08" db="EMBL/GenBank/DDBJ databases">
        <authorList>
            <person name="den Bakker H.C."/>
        </authorList>
    </citation>
    <scope>NUCLEOTIDE SEQUENCE [LARGE SCALE GENOMIC DNA]</scope>
    <source>
        <strain evidence="7 8">DSM 18334</strain>
    </source>
</reference>
<evidence type="ECO:0000259" key="6">
    <source>
        <dbReference type="Pfam" id="PF08281"/>
    </source>
</evidence>
<protein>
    <submittedName>
        <fullName evidence="7">RNA polymerase sigma factor SigY</fullName>
    </submittedName>
</protein>
<keyword evidence="2" id="KW-0805">Transcription regulation</keyword>
<organism evidence="7 8">
    <name type="scientific">Paenibacillus wynnii</name>
    <dbReference type="NCBI Taxonomy" id="268407"/>
    <lineage>
        <taxon>Bacteria</taxon>
        <taxon>Bacillati</taxon>
        <taxon>Bacillota</taxon>
        <taxon>Bacilli</taxon>
        <taxon>Bacillales</taxon>
        <taxon>Paenibacillaceae</taxon>
        <taxon>Paenibacillus</taxon>
    </lineage>
</organism>
<dbReference type="Pfam" id="PF08281">
    <property type="entry name" value="Sigma70_r4_2"/>
    <property type="match status" value="1"/>
</dbReference>
<feature type="domain" description="RNA polymerase sigma-70 region 2" evidence="5">
    <location>
        <begin position="23"/>
        <end position="90"/>
    </location>
</feature>
<dbReference type="Gene3D" id="1.10.1740.10">
    <property type="match status" value="1"/>
</dbReference>
<name>A0A098MEH1_9BACL</name>
<keyword evidence="4" id="KW-0804">Transcription</keyword>
<dbReference type="GO" id="GO:0003677">
    <property type="term" value="F:DNA binding"/>
    <property type="evidence" value="ECO:0007669"/>
    <property type="project" value="InterPro"/>
</dbReference>
<comment type="similarity">
    <text evidence="1">Belongs to the sigma-70 factor family. ECF subfamily.</text>
</comment>
<dbReference type="EMBL" id="JQCR01000001">
    <property type="protein sequence ID" value="KGE20944.1"/>
    <property type="molecule type" value="Genomic_DNA"/>
</dbReference>
<dbReference type="eggNOG" id="COG1595">
    <property type="taxonomic scope" value="Bacteria"/>
</dbReference>
<proteinExistence type="inferred from homology"/>
<dbReference type="InterPro" id="IPR036388">
    <property type="entry name" value="WH-like_DNA-bd_sf"/>
</dbReference>
<evidence type="ECO:0000313" key="8">
    <source>
        <dbReference type="Proteomes" id="UP000029734"/>
    </source>
</evidence>
<dbReference type="AlphaFoldDB" id="A0A098MEH1"/>
<dbReference type="CDD" id="cd06171">
    <property type="entry name" value="Sigma70_r4"/>
    <property type="match status" value="1"/>
</dbReference>
<dbReference type="InterPro" id="IPR013324">
    <property type="entry name" value="RNA_pol_sigma_r3/r4-like"/>
</dbReference>
<evidence type="ECO:0000313" key="7">
    <source>
        <dbReference type="EMBL" id="KGE20944.1"/>
    </source>
</evidence>
<dbReference type="PANTHER" id="PTHR43133">
    <property type="entry name" value="RNA POLYMERASE ECF-TYPE SIGMA FACTO"/>
    <property type="match status" value="1"/>
</dbReference>
<evidence type="ECO:0000256" key="3">
    <source>
        <dbReference type="ARBA" id="ARBA00023082"/>
    </source>
</evidence>
<accession>A0A098MEH1</accession>
<evidence type="ECO:0000256" key="2">
    <source>
        <dbReference type="ARBA" id="ARBA00023015"/>
    </source>
</evidence>
<dbReference type="GO" id="GO:0006352">
    <property type="term" value="P:DNA-templated transcription initiation"/>
    <property type="evidence" value="ECO:0007669"/>
    <property type="project" value="InterPro"/>
</dbReference>
<dbReference type="InterPro" id="IPR013249">
    <property type="entry name" value="RNA_pol_sigma70_r4_t2"/>
</dbReference>
<keyword evidence="3" id="KW-0731">Sigma factor</keyword>
<dbReference type="InterPro" id="IPR039425">
    <property type="entry name" value="RNA_pol_sigma-70-like"/>
</dbReference>
<dbReference type="InterPro" id="IPR013325">
    <property type="entry name" value="RNA_pol_sigma_r2"/>
</dbReference>
<dbReference type="RefSeq" id="WP_036647760.1">
    <property type="nucleotide sequence ID" value="NZ_JQCR01000001.1"/>
</dbReference>
<feature type="domain" description="RNA polymerase sigma factor 70 region 4 type 2" evidence="6">
    <location>
        <begin position="119"/>
        <end position="169"/>
    </location>
</feature>
<evidence type="ECO:0000256" key="4">
    <source>
        <dbReference type="ARBA" id="ARBA00023163"/>
    </source>
</evidence>